<sequence>MSTKPKSSNINYSQLPSGERWSTLEDGINRARLLVSDRVGIVSRVFDKVHDIDDSYCYSIGAETADGEFLIGSTNNKFNGGGAISETATYLAAIGECVERYSGAWVPWESLRRTSYSELRKDSTPGVHPDQWTPFHARQFEDPNFEYRPLTNDLELNWSAAQNLANGNTVWVPSQMLYLYPTDPHYGQSAVGYATSSGLAFHSTPAEAILGGLYELVERDAFMITWHSGLSMPLLDIESSADLSQFMARYVKPSGIDVYLIDLSSISNIPAVLAVAINPFTDHAPVALGASAGPTILKAAQDAAIECLQTRNWVKAEQRDGNAIDPNTCDMIAEIRDFDDHIRFYANAESRDRVKFLISSDKRTSVSSGSDFTSTSPNEEIAAIVSALNSQEIEVFAKDLTSPDVREAGGAVFKAFSPQLQMLDVGFHRRYLGSTRLRTRARELGLQSDDLDFADFNPFPHPFP</sequence>
<dbReference type="GO" id="GO:0005840">
    <property type="term" value="C:ribosome"/>
    <property type="evidence" value="ECO:0007669"/>
    <property type="project" value="UniProtKB-KW"/>
</dbReference>
<keyword evidence="3" id="KW-1185">Reference proteome</keyword>
<dbReference type="RefSeq" id="WP_040421371.1">
    <property type="nucleotide sequence ID" value="NZ_LT629765.1"/>
</dbReference>
<dbReference type="GO" id="GO:0016740">
    <property type="term" value="F:transferase activity"/>
    <property type="evidence" value="ECO:0007669"/>
    <property type="project" value="UniProtKB-KW"/>
</dbReference>
<feature type="domain" description="YcaO" evidence="1">
    <location>
        <begin position="81"/>
        <end position="464"/>
    </location>
</feature>
<dbReference type="EMBL" id="LT629765">
    <property type="protein sequence ID" value="SDS29607.1"/>
    <property type="molecule type" value="Genomic_DNA"/>
</dbReference>
<dbReference type="Gene3D" id="3.30.160.660">
    <property type="match status" value="1"/>
</dbReference>
<dbReference type="NCBIfam" id="TIGR03604">
    <property type="entry name" value="TOMM_cyclo_SagD"/>
    <property type="match status" value="1"/>
</dbReference>
<dbReference type="STRING" id="1203190.GCA_000312345_01379"/>
<dbReference type="PANTHER" id="PTHR37809:SF1">
    <property type="entry name" value="RIBOSOMAL PROTEIN S12 METHYLTHIOTRANSFERASE ACCESSORY FACTOR YCAO"/>
    <property type="match status" value="1"/>
</dbReference>
<dbReference type="Gene3D" id="3.30.40.250">
    <property type="match status" value="1"/>
</dbReference>
<keyword evidence="2" id="KW-0687">Ribonucleoprotein</keyword>
<proteinExistence type="predicted"/>
<dbReference type="AlphaFoldDB" id="A0A1H1R1I0"/>
<dbReference type="Proteomes" id="UP000182237">
    <property type="component" value="Chromosome I"/>
</dbReference>
<protein>
    <submittedName>
        <fullName evidence="2">Ribosomal protein S12 methylthiotransferase accessory factor</fullName>
    </submittedName>
</protein>
<evidence type="ECO:0000313" key="3">
    <source>
        <dbReference type="Proteomes" id="UP000182237"/>
    </source>
</evidence>
<keyword evidence="2" id="KW-0689">Ribosomal protein</keyword>
<dbReference type="OrthoDB" id="2379922at2"/>
<keyword evidence="2" id="KW-0808">Transferase</keyword>
<organism evidence="2 3">
    <name type="scientific">Corynebacterium timonense</name>
    <dbReference type="NCBI Taxonomy" id="441500"/>
    <lineage>
        <taxon>Bacteria</taxon>
        <taxon>Bacillati</taxon>
        <taxon>Actinomycetota</taxon>
        <taxon>Actinomycetes</taxon>
        <taxon>Mycobacteriales</taxon>
        <taxon>Corynebacteriaceae</taxon>
        <taxon>Corynebacterium</taxon>
    </lineage>
</organism>
<evidence type="ECO:0000313" key="2">
    <source>
        <dbReference type="EMBL" id="SDS29607.1"/>
    </source>
</evidence>
<dbReference type="InterPro" id="IPR003776">
    <property type="entry name" value="YcaO-like_dom"/>
</dbReference>
<dbReference type="PROSITE" id="PS51664">
    <property type="entry name" value="YCAO"/>
    <property type="match status" value="1"/>
</dbReference>
<reference evidence="2 3" key="1">
    <citation type="submission" date="2016-10" db="EMBL/GenBank/DDBJ databases">
        <authorList>
            <person name="de Groot N.N."/>
        </authorList>
    </citation>
    <scope>NUCLEOTIDE SEQUENCE [LARGE SCALE GENOMIC DNA]</scope>
    <source>
        <strain evidence="2 3">DSM 45434</strain>
    </source>
</reference>
<dbReference type="PANTHER" id="PTHR37809">
    <property type="entry name" value="RIBOSOMAL PROTEIN S12 METHYLTHIOTRANSFERASE ACCESSORY FACTOR YCAO"/>
    <property type="match status" value="1"/>
</dbReference>
<gene>
    <name evidence="2" type="ORF">SAMN04488539_1389</name>
</gene>
<accession>A0A1H1R1I0</accession>
<evidence type="ECO:0000259" key="1">
    <source>
        <dbReference type="PROSITE" id="PS51664"/>
    </source>
</evidence>
<dbReference type="Pfam" id="PF02624">
    <property type="entry name" value="YcaO"/>
    <property type="match status" value="1"/>
</dbReference>
<name>A0A1H1R1I0_9CORY</name>
<dbReference type="Gene3D" id="3.30.1330.230">
    <property type="match status" value="1"/>
</dbReference>
<dbReference type="InterPro" id="IPR027624">
    <property type="entry name" value="TOMM_cyclo_SagD"/>
</dbReference>